<comment type="caution">
    <text evidence="3">The sequence shown here is derived from an EMBL/GenBank/DDBJ whole genome shotgun (WGS) entry which is preliminary data.</text>
</comment>
<dbReference type="EMBL" id="MAJU01000008">
    <property type="protein sequence ID" value="OCH21888.1"/>
    <property type="molecule type" value="Genomic_DNA"/>
</dbReference>
<dbReference type="OrthoDB" id="5880743at2"/>
<evidence type="ECO:0000256" key="2">
    <source>
        <dbReference type="SAM" id="SignalP"/>
    </source>
</evidence>
<accession>A0A1B9P0K1</accession>
<dbReference type="Gene3D" id="2.40.160.40">
    <property type="entry name" value="monomeric porin ompg"/>
    <property type="match status" value="1"/>
</dbReference>
<dbReference type="AlphaFoldDB" id="A0A1B9P0K1"/>
<evidence type="ECO:0000313" key="4">
    <source>
        <dbReference type="Proteomes" id="UP000093523"/>
    </source>
</evidence>
<reference evidence="3 4" key="1">
    <citation type="submission" date="2016-06" db="EMBL/GenBank/DDBJ databases">
        <authorList>
            <person name="Kjaerup R.B."/>
            <person name="Dalgaard T.S."/>
            <person name="Juul-Madsen H.R."/>
        </authorList>
    </citation>
    <scope>NUCLEOTIDE SEQUENCE [LARGE SCALE GENOMIC DNA]</scope>
    <source>
        <strain evidence="3 4">1S159</strain>
    </source>
</reference>
<organism evidence="3 4">
    <name type="scientific">Aliivibrio logei</name>
    <name type="common">Vibrio logei</name>
    <dbReference type="NCBI Taxonomy" id="688"/>
    <lineage>
        <taxon>Bacteria</taxon>
        <taxon>Pseudomonadati</taxon>
        <taxon>Pseudomonadota</taxon>
        <taxon>Gammaproteobacteria</taxon>
        <taxon>Vibrionales</taxon>
        <taxon>Vibrionaceae</taxon>
        <taxon>Aliivibrio</taxon>
    </lineage>
</organism>
<dbReference type="RefSeq" id="WP_065610506.1">
    <property type="nucleotide sequence ID" value="NZ_CAWMPN010000008.1"/>
</dbReference>
<gene>
    <name evidence="3" type="ORF">A6E04_08490</name>
</gene>
<feature type="chain" id="PRO_5008632401" description="Outer membrane protease" evidence="2">
    <location>
        <begin position="20"/>
        <end position="318"/>
    </location>
</feature>
<evidence type="ECO:0000256" key="1">
    <source>
        <dbReference type="ARBA" id="ARBA00022729"/>
    </source>
</evidence>
<evidence type="ECO:0000313" key="3">
    <source>
        <dbReference type="EMBL" id="OCH21888.1"/>
    </source>
</evidence>
<name>A0A1B9P0K1_ALILO</name>
<dbReference type="InterPro" id="IPR053713">
    <property type="entry name" value="Bact_OM_Channel_sf"/>
</dbReference>
<dbReference type="Proteomes" id="UP000093523">
    <property type="component" value="Unassembled WGS sequence"/>
</dbReference>
<evidence type="ECO:0008006" key="5">
    <source>
        <dbReference type="Google" id="ProtNLM"/>
    </source>
</evidence>
<protein>
    <recommendedName>
        <fullName evidence="5">Outer membrane protease</fullName>
    </recommendedName>
</protein>
<proteinExistence type="predicted"/>
<sequence>MRINACTVVILGLAATAIALPLSARTWVEVGSEYEEYFNEIDESGKEHLYEQLTAYVPYIRFSHSPNSNEWNIWGRYFKKEYINADLFPNEITSMTERAEMHYTQSDRFGAWRFRSGVGVRYNGYDIDRYEVEYRVYPQVDYFINPTNQLFTNGHVYLGQARGKRSMDSQAEDYVDWGYEYEFGLIHRINTTSSIKPHFYTEFDSFENNYDIDYWQFRLVYTQKVGRVTINPFVRIGLGRNIIERSHYDPERWGIELDKNYSRAGVFGNVGISGKLNLVYETYWQEEKNSYYDGGSGTVKALPYRNKFFAKLGMQYVF</sequence>
<feature type="signal peptide" evidence="2">
    <location>
        <begin position="1"/>
        <end position="19"/>
    </location>
</feature>
<keyword evidence="1 2" id="KW-0732">Signal</keyword>
<dbReference type="STRING" id="688.A6E04_08490"/>